<dbReference type="PROSITE" id="PS50181">
    <property type="entry name" value="FBOX"/>
    <property type="match status" value="1"/>
</dbReference>
<evidence type="ECO:0000313" key="3">
    <source>
        <dbReference type="Proteomes" id="UP001497457"/>
    </source>
</evidence>
<dbReference type="AlphaFoldDB" id="A0ABC9BWJ1"/>
<name>A0ABC9BWJ1_9POAL</name>
<dbReference type="Pfam" id="PF00646">
    <property type="entry name" value="F-box"/>
    <property type="match status" value="1"/>
</dbReference>
<dbReference type="InterPro" id="IPR044997">
    <property type="entry name" value="F-box_plant"/>
</dbReference>
<dbReference type="Gene3D" id="1.20.1280.50">
    <property type="match status" value="1"/>
</dbReference>
<feature type="domain" description="F-box" evidence="1">
    <location>
        <begin position="6"/>
        <end position="56"/>
    </location>
</feature>
<dbReference type="InterPro" id="IPR001810">
    <property type="entry name" value="F-box_dom"/>
</dbReference>
<dbReference type="EMBL" id="OZ075138">
    <property type="protein sequence ID" value="CAL5009552.1"/>
    <property type="molecule type" value="Genomic_DNA"/>
</dbReference>
<dbReference type="Gene3D" id="3.80.10.10">
    <property type="entry name" value="Ribonuclease Inhibitor"/>
    <property type="match status" value="1"/>
</dbReference>
<dbReference type="InterPro" id="IPR032675">
    <property type="entry name" value="LRR_dom_sf"/>
</dbReference>
<reference evidence="2" key="1">
    <citation type="submission" date="2024-10" db="EMBL/GenBank/DDBJ databases">
        <authorList>
            <person name="Ryan C."/>
        </authorList>
    </citation>
    <scope>NUCLEOTIDE SEQUENCE [LARGE SCALE GENOMIC DNA]</scope>
</reference>
<proteinExistence type="predicted"/>
<dbReference type="SUPFAM" id="SSF52047">
    <property type="entry name" value="RNI-like"/>
    <property type="match status" value="1"/>
</dbReference>
<gene>
    <name evidence="2" type="ORF">URODEC1_LOCUS69544</name>
</gene>
<protein>
    <recommendedName>
        <fullName evidence="1">F-box domain-containing protein</fullName>
    </recommendedName>
</protein>
<accession>A0ABC9BWJ1</accession>
<dbReference type="SUPFAM" id="SSF81383">
    <property type="entry name" value="F-box domain"/>
    <property type="match status" value="1"/>
</dbReference>
<evidence type="ECO:0000313" key="2">
    <source>
        <dbReference type="EMBL" id="CAL5009552.1"/>
    </source>
</evidence>
<dbReference type="Proteomes" id="UP001497457">
    <property type="component" value="Chromosome 28b"/>
</dbReference>
<sequence>MLSDREDLISTLPSDVLLSILEKLQLRDAARAGVLSQRWRSLPHQLPRLAMDFNDFLLPAEAQLHVHRPRPQRSHGHWQVCAGELDISTTYDLDDRYDDGQHAGVVMLAYGRRFRTLFDGCPAAFGGLTRLAMKNMYLRGCDLDDVLTTCTMLETMSLHDCDTGWPQLVSLPDASVMSFGHVPRLATPDPCQHCLRFTDLRLNFRGENIWVKPESPKRFTNMFCNLKHVKIRNLHEDCGLSWISFLLQVSPCLKELHIKLVCDCECEIEEDNEDGFATKKTNVPWEVAAGFKHYGLTRVTIMGLHSTGESIAVAYIRRLVEAAVNLEEIRCVGKLDMPCDECGATGTGYPSTDQEKDSLRQRISGGEPVPFKICIQF</sequence>
<organism evidence="2 3">
    <name type="scientific">Urochloa decumbens</name>
    <dbReference type="NCBI Taxonomy" id="240449"/>
    <lineage>
        <taxon>Eukaryota</taxon>
        <taxon>Viridiplantae</taxon>
        <taxon>Streptophyta</taxon>
        <taxon>Embryophyta</taxon>
        <taxon>Tracheophyta</taxon>
        <taxon>Spermatophyta</taxon>
        <taxon>Magnoliopsida</taxon>
        <taxon>Liliopsida</taxon>
        <taxon>Poales</taxon>
        <taxon>Poaceae</taxon>
        <taxon>PACMAD clade</taxon>
        <taxon>Panicoideae</taxon>
        <taxon>Panicodae</taxon>
        <taxon>Paniceae</taxon>
        <taxon>Melinidinae</taxon>
        <taxon>Urochloa</taxon>
    </lineage>
</organism>
<dbReference type="PANTHER" id="PTHR32153">
    <property type="entry name" value="OJ000223_09.16 PROTEIN"/>
    <property type="match status" value="1"/>
</dbReference>
<evidence type="ECO:0000259" key="1">
    <source>
        <dbReference type="PROSITE" id="PS50181"/>
    </source>
</evidence>
<dbReference type="InterPro" id="IPR036047">
    <property type="entry name" value="F-box-like_dom_sf"/>
</dbReference>
<keyword evidence="3" id="KW-1185">Reference proteome</keyword>